<sequence>MLPTSKAHLWDAHQACLAALSFVEGIDVHDFQVNLLVQSAVERQLEILGEALNRLRRTDARTAAEVPNLDQIIGMRNIIAHEYGVVDHAIVWAVVDARLSPLADQLAVLLED</sequence>
<dbReference type="PANTHER" id="PTHR34139">
    <property type="entry name" value="UPF0331 PROTEIN MJ0127"/>
    <property type="match status" value="1"/>
</dbReference>
<evidence type="ECO:0000256" key="2">
    <source>
        <dbReference type="ARBA" id="ARBA00022649"/>
    </source>
</evidence>
<reference evidence="7 8" key="1">
    <citation type="submission" date="2017-06" db="EMBL/GenBank/DDBJ databases">
        <authorList>
            <person name="Kim H.J."/>
            <person name="Triplett B.A."/>
        </authorList>
    </citation>
    <scope>NUCLEOTIDE SEQUENCE [LARGE SCALE GENOMIC DNA]</scope>
    <source>
        <strain evidence="7 8">DSM 22179</strain>
    </source>
</reference>
<evidence type="ECO:0000256" key="1">
    <source>
        <dbReference type="ARBA" id="ARBA00022553"/>
    </source>
</evidence>
<dbReference type="InterPro" id="IPR051813">
    <property type="entry name" value="HepT_RNase_toxin"/>
</dbReference>
<keyword evidence="2" id="KW-1277">Toxin-antitoxin system</keyword>
<evidence type="ECO:0000313" key="7">
    <source>
        <dbReference type="EMBL" id="SNC62463.1"/>
    </source>
</evidence>
<dbReference type="GO" id="GO:0004540">
    <property type="term" value="F:RNA nuclease activity"/>
    <property type="evidence" value="ECO:0007669"/>
    <property type="project" value="InterPro"/>
</dbReference>
<accession>A0A212T8S1</accession>
<dbReference type="RefSeq" id="WP_088817663.1">
    <property type="nucleotide sequence ID" value="NZ_FYEZ01000001.1"/>
</dbReference>
<dbReference type="InterPro" id="IPR037038">
    <property type="entry name" value="HepT-like_sf"/>
</dbReference>
<keyword evidence="1" id="KW-0597">Phosphoprotein</keyword>
<dbReference type="GO" id="GO:0016787">
    <property type="term" value="F:hydrolase activity"/>
    <property type="evidence" value="ECO:0007669"/>
    <property type="project" value="UniProtKB-KW"/>
</dbReference>
<evidence type="ECO:0000256" key="4">
    <source>
        <dbReference type="ARBA" id="ARBA00022741"/>
    </source>
</evidence>
<evidence type="ECO:0000256" key="5">
    <source>
        <dbReference type="ARBA" id="ARBA00022801"/>
    </source>
</evidence>
<protein>
    <submittedName>
        <fullName evidence="7">Uncharacterized conserved protein, contains HEPN domain</fullName>
    </submittedName>
</protein>
<dbReference type="Proteomes" id="UP000198122">
    <property type="component" value="Unassembled WGS sequence"/>
</dbReference>
<proteinExistence type="inferred from homology"/>
<dbReference type="GO" id="GO:0110001">
    <property type="term" value="C:toxin-antitoxin complex"/>
    <property type="evidence" value="ECO:0007669"/>
    <property type="project" value="InterPro"/>
</dbReference>
<dbReference type="InterPro" id="IPR008201">
    <property type="entry name" value="HepT-like"/>
</dbReference>
<keyword evidence="5" id="KW-0378">Hydrolase</keyword>
<evidence type="ECO:0000313" key="8">
    <source>
        <dbReference type="Proteomes" id="UP000198122"/>
    </source>
</evidence>
<dbReference type="AlphaFoldDB" id="A0A212T8S1"/>
<gene>
    <name evidence="7" type="ORF">SAMN05445756_0701</name>
</gene>
<name>A0A212T8S1_9MICO</name>
<evidence type="ECO:0000256" key="6">
    <source>
        <dbReference type="ARBA" id="ARBA00024207"/>
    </source>
</evidence>
<dbReference type="Pfam" id="PF01934">
    <property type="entry name" value="HepT-like"/>
    <property type="match status" value="1"/>
</dbReference>
<dbReference type="GO" id="GO:0000166">
    <property type="term" value="F:nucleotide binding"/>
    <property type="evidence" value="ECO:0007669"/>
    <property type="project" value="UniProtKB-KW"/>
</dbReference>
<dbReference type="EMBL" id="FYEZ01000001">
    <property type="protein sequence ID" value="SNC62463.1"/>
    <property type="molecule type" value="Genomic_DNA"/>
</dbReference>
<keyword evidence="3" id="KW-0540">Nuclease</keyword>
<dbReference type="Gene3D" id="1.20.120.580">
    <property type="entry name" value="bsu32300-like"/>
    <property type="match status" value="1"/>
</dbReference>
<comment type="similarity">
    <text evidence="6">Belongs to the HepT RNase toxin family.</text>
</comment>
<keyword evidence="4" id="KW-0547">Nucleotide-binding</keyword>
<dbReference type="OrthoDB" id="4725864at2"/>
<keyword evidence="8" id="KW-1185">Reference proteome</keyword>
<evidence type="ECO:0000256" key="3">
    <source>
        <dbReference type="ARBA" id="ARBA00022722"/>
    </source>
</evidence>
<dbReference type="PANTHER" id="PTHR34139:SF1">
    <property type="entry name" value="RNASE MJ1380-RELATED"/>
    <property type="match status" value="1"/>
</dbReference>
<organism evidence="7 8">
    <name type="scientific">Kytococcus aerolatus</name>
    <dbReference type="NCBI Taxonomy" id="592308"/>
    <lineage>
        <taxon>Bacteria</taxon>
        <taxon>Bacillati</taxon>
        <taxon>Actinomycetota</taxon>
        <taxon>Actinomycetes</taxon>
        <taxon>Micrococcales</taxon>
        <taxon>Kytococcaceae</taxon>
        <taxon>Kytococcus</taxon>
    </lineage>
</organism>